<accession>B0N7D2</accession>
<reference evidence="1" key="1">
    <citation type="submission" date="2007-11" db="EMBL/GenBank/DDBJ databases">
        <authorList>
            <person name="Fulton L."/>
            <person name="Clifton S."/>
            <person name="Fulton B."/>
            <person name="Xu J."/>
            <person name="Minx P."/>
            <person name="Pepin K.H."/>
            <person name="Johnson M."/>
            <person name="Thiruvilangam P."/>
            <person name="Bhonagiri V."/>
            <person name="Nash W.E."/>
            <person name="Mardis E.R."/>
            <person name="Wilson R.K."/>
        </authorList>
    </citation>
    <scope>NUCLEOTIDE SEQUENCE [LARGE SCALE GENOMIC DNA]</scope>
    <source>
        <strain evidence="1">DSM 1402</strain>
    </source>
</reference>
<keyword evidence="2" id="KW-1185">Reference proteome</keyword>
<gene>
    <name evidence="1" type="ORF">CLORAM_02515</name>
</gene>
<organism evidence="1 2">
    <name type="scientific">Thomasclavelia ramosa DSM 1402</name>
    <dbReference type="NCBI Taxonomy" id="445974"/>
    <lineage>
        <taxon>Bacteria</taxon>
        <taxon>Bacillati</taxon>
        <taxon>Bacillota</taxon>
        <taxon>Erysipelotrichia</taxon>
        <taxon>Erysipelotrichales</taxon>
        <taxon>Coprobacillaceae</taxon>
        <taxon>Thomasclavelia</taxon>
    </lineage>
</organism>
<protein>
    <submittedName>
        <fullName evidence="1">Uncharacterized protein</fullName>
    </submittedName>
</protein>
<reference evidence="1" key="2">
    <citation type="submission" date="2014-06" db="EMBL/GenBank/DDBJ databases">
        <title>Draft genome sequence of Clostridium ramosum(DSM 1402).</title>
        <authorList>
            <person name="Sudarsanam P."/>
            <person name="Ley R."/>
            <person name="Guruge J."/>
            <person name="Turnbaugh P.J."/>
            <person name="Mahowald M."/>
            <person name="Liep D."/>
            <person name="Gordon J."/>
        </authorList>
    </citation>
    <scope>NUCLEOTIDE SEQUENCE</scope>
    <source>
        <strain evidence="1">DSM 1402</strain>
    </source>
</reference>
<proteinExistence type="predicted"/>
<dbReference type="Proteomes" id="UP000005798">
    <property type="component" value="Unassembled WGS sequence"/>
</dbReference>
<dbReference type="HOGENOM" id="CLU_1967187_0_0_9"/>
<evidence type="ECO:0000313" key="1">
    <source>
        <dbReference type="EMBL" id="EDS17720.1"/>
    </source>
</evidence>
<dbReference type="EMBL" id="ABFX02000008">
    <property type="protein sequence ID" value="EDS17720.1"/>
    <property type="molecule type" value="Genomic_DNA"/>
</dbReference>
<dbReference type="AlphaFoldDB" id="B0N7D2"/>
<name>B0N7D2_9FIRM</name>
<evidence type="ECO:0000313" key="2">
    <source>
        <dbReference type="Proteomes" id="UP000005798"/>
    </source>
</evidence>
<comment type="caution">
    <text evidence="1">The sequence shown here is derived from an EMBL/GenBank/DDBJ whole genome shotgun (WGS) entry which is preliminary data.</text>
</comment>
<sequence length="127" mass="14166">MLGNLLKGLFVPSDNFLDSNFKTIQDTLSNKIGIDLSILDSLTKTKEVRGDIFTPIVFTIFGHRQSIDLSFLSYAQPYTRALGTGLVAIFLCWYHYSHVLFLIRKSKPIEGDGHSGQNANNKVGSEK</sequence>
<dbReference type="RefSeq" id="WP_003538343.1">
    <property type="nucleotide sequence ID" value="NZ_CP036346.1"/>
</dbReference>